<evidence type="ECO:0000313" key="2">
    <source>
        <dbReference type="EMBL" id="MBC5672099.1"/>
    </source>
</evidence>
<sequence>MKNTRKIKPPKGGTMGQAGRKIKMIHAVIAFILVCLVYKLPLWSIVVFLVGTAVSRGAARTFKELIEE</sequence>
<proteinExistence type="predicted"/>
<accession>A0ABR7FA58</accession>
<dbReference type="RefSeq" id="WP_146051750.1">
    <property type="nucleotide sequence ID" value="NZ_JACOOU010000002.1"/>
</dbReference>
<evidence type="ECO:0000313" key="3">
    <source>
        <dbReference type="Proteomes" id="UP000654573"/>
    </source>
</evidence>
<evidence type="ECO:0000256" key="1">
    <source>
        <dbReference type="SAM" id="Phobius"/>
    </source>
</evidence>
<dbReference type="EMBL" id="JACOOU010000002">
    <property type="protein sequence ID" value="MBC5672099.1"/>
    <property type="molecule type" value="Genomic_DNA"/>
</dbReference>
<keyword evidence="1" id="KW-0812">Transmembrane</keyword>
<organism evidence="2 3">
    <name type="scientific">Blautia celeris</name>
    <dbReference type="NCBI Taxonomy" id="2763026"/>
    <lineage>
        <taxon>Bacteria</taxon>
        <taxon>Bacillati</taxon>
        <taxon>Bacillota</taxon>
        <taxon>Clostridia</taxon>
        <taxon>Lachnospirales</taxon>
        <taxon>Lachnospiraceae</taxon>
        <taxon>Blautia</taxon>
    </lineage>
</organism>
<dbReference type="Proteomes" id="UP000654573">
    <property type="component" value="Unassembled WGS sequence"/>
</dbReference>
<name>A0ABR7FA58_9FIRM</name>
<keyword evidence="1" id="KW-1133">Transmembrane helix</keyword>
<gene>
    <name evidence="2" type="ORF">H8S76_07540</name>
</gene>
<feature type="transmembrane region" description="Helical" evidence="1">
    <location>
        <begin position="25"/>
        <end position="50"/>
    </location>
</feature>
<protein>
    <submittedName>
        <fullName evidence="2">Uncharacterized protein</fullName>
    </submittedName>
</protein>
<comment type="caution">
    <text evidence="2">The sequence shown here is derived from an EMBL/GenBank/DDBJ whole genome shotgun (WGS) entry which is preliminary data.</text>
</comment>
<keyword evidence="1" id="KW-0472">Membrane</keyword>
<keyword evidence="3" id="KW-1185">Reference proteome</keyword>
<reference evidence="2 3" key="1">
    <citation type="submission" date="2020-08" db="EMBL/GenBank/DDBJ databases">
        <title>Genome public.</title>
        <authorList>
            <person name="Liu C."/>
            <person name="Sun Q."/>
        </authorList>
    </citation>
    <scope>NUCLEOTIDE SEQUENCE [LARGE SCALE GENOMIC DNA]</scope>
    <source>
        <strain evidence="2 3">NSJ-34</strain>
    </source>
</reference>